<proteinExistence type="predicted"/>
<dbReference type="KEGG" id="amr:AM1_5887"/>
<accession>B0C1J2</accession>
<dbReference type="EMBL" id="CP000828">
    <property type="protein sequence ID" value="ABW30826.1"/>
    <property type="molecule type" value="Genomic_DNA"/>
</dbReference>
<evidence type="ECO:0000313" key="2">
    <source>
        <dbReference type="Proteomes" id="UP000000268"/>
    </source>
</evidence>
<gene>
    <name evidence="1" type="ordered locus">AM1_5887</name>
</gene>
<dbReference type="STRING" id="329726.AM1_5887"/>
<name>B0C1J2_ACAM1</name>
<reference evidence="1 2" key="1">
    <citation type="journal article" date="2008" name="Proc. Natl. Acad. Sci. U.S.A.">
        <title>Niche adaptation and genome expansion in the chlorophyll d-producing cyanobacterium Acaryochloris marina.</title>
        <authorList>
            <person name="Swingley W.D."/>
            <person name="Chen M."/>
            <person name="Cheung P.C."/>
            <person name="Conrad A.L."/>
            <person name="Dejesa L.C."/>
            <person name="Hao J."/>
            <person name="Honchak B.M."/>
            <person name="Karbach L.E."/>
            <person name="Kurdoglu A."/>
            <person name="Lahiri S."/>
            <person name="Mastrian S.D."/>
            <person name="Miyashita H."/>
            <person name="Page L."/>
            <person name="Ramakrishna P."/>
            <person name="Satoh S."/>
            <person name="Sattley W.M."/>
            <person name="Shimada Y."/>
            <person name="Taylor H.L."/>
            <person name="Tomo T."/>
            <person name="Tsuchiya T."/>
            <person name="Wang Z.T."/>
            <person name="Raymond J."/>
            <person name="Mimuro M."/>
            <person name="Blankenship R.E."/>
            <person name="Touchman J.W."/>
        </authorList>
    </citation>
    <scope>NUCLEOTIDE SEQUENCE [LARGE SCALE GENOMIC DNA]</scope>
    <source>
        <strain evidence="2">MBIC 11017</strain>
    </source>
</reference>
<keyword evidence="2" id="KW-1185">Reference proteome</keyword>
<sequence length="52" mass="6157">MPLIYRLIRQGIECIPCRQLHWTKAIIKREWSLFAKSITMNGIHSFHMSEDG</sequence>
<evidence type="ECO:0000313" key="1">
    <source>
        <dbReference type="EMBL" id="ABW30826.1"/>
    </source>
</evidence>
<dbReference type="HOGENOM" id="CLU_3075598_0_0_3"/>
<dbReference type="Proteomes" id="UP000000268">
    <property type="component" value="Chromosome"/>
</dbReference>
<dbReference type="AlphaFoldDB" id="B0C1J2"/>
<protein>
    <submittedName>
        <fullName evidence="1">Uncharacterized protein</fullName>
    </submittedName>
</protein>
<organism evidence="1 2">
    <name type="scientific">Acaryochloris marina (strain MBIC 11017)</name>
    <dbReference type="NCBI Taxonomy" id="329726"/>
    <lineage>
        <taxon>Bacteria</taxon>
        <taxon>Bacillati</taxon>
        <taxon>Cyanobacteriota</taxon>
        <taxon>Cyanophyceae</taxon>
        <taxon>Acaryochloridales</taxon>
        <taxon>Acaryochloridaceae</taxon>
        <taxon>Acaryochloris</taxon>
    </lineage>
</organism>